<protein>
    <submittedName>
        <fullName evidence="1">Uncharacterized protein</fullName>
    </submittedName>
</protein>
<dbReference type="Proteomes" id="UP000238322">
    <property type="component" value="Unassembled WGS sequence"/>
</dbReference>
<gene>
    <name evidence="1" type="ORF">C5Y83_04550</name>
</gene>
<dbReference type="OrthoDB" id="262743at2"/>
<dbReference type="RefSeq" id="WP_105328474.1">
    <property type="nucleotide sequence ID" value="NZ_PUHY01000005.1"/>
</dbReference>
<evidence type="ECO:0000313" key="2">
    <source>
        <dbReference type="Proteomes" id="UP000238322"/>
    </source>
</evidence>
<organism evidence="1 2">
    <name type="scientific">Blastopirellula marina</name>
    <dbReference type="NCBI Taxonomy" id="124"/>
    <lineage>
        <taxon>Bacteria</taxon>
        <taxon>Pseudomonadati</taxon>
        <taxon>Planctomycetota</taxon>
        <taxon>Planctomycetia</taxon>
        <taxon>Pirellulales</taxon>
        <taxon>Pirellulaceae</taxon>
        <taxon>Blastopirellula</taxon>
    </lineage>
</organism>
<name>A0A2S8FYI7_9BACT</name>
<accession>A0A2S8FYI7</accession>
<dbReference type="AlphaFoldDB" id="A0A2S8FYI7"/>
<comment type="caution">
    <text evidence="1">The sequence shown here is derived from an EMBL/GenBank/DDBJ whole genome shotgun (WGS) entry which is preliminary data.</text>
</comment>
<evidence type="ECO:0000313" key="1">
    <source>
        <dbReference type="EMBL" id="PQO37223.1"/>
    </source>
</evidence>
<reference evidence="1 2" key="1">
    <citation type="submission" date="2018-02" db="EMBL/GenBank/DDBJ databases">
        <title>Comparative genomes isolates from brazilian mangrove.</title>
        <authorList>
            <person name="Araujo J.E."/>
            <person name="Taketani R.G."/>
            <person name="Silva M.C.P."/>
            <person name="Loureco M.V."/>
            <person name="Andreote F.D."/>
        </authorList>
    </citation>
    <scope>NUCLEOTIDE SEQUENCE [LARGE SCALE GENOMIC DNA]</scope>
    <source>
        <strain evidence="1 2">Hex-1 MGV</strain>
    </source>
</reference>
<sequence>MKTAIIGWGSLLWDDRPQFDQHHGPWFYDGPRLRLEFSRVSVRRQKALTLVIEKTIGSECQVAYTVSHREDVRNAIEDLQIREGATPKQVGVWRKDPHSEIPLLREVPPSIDQWARLTDFDYVLWTGLPNNFKQLSYGQADFSLAAAGAHIRSLDEIGQAKAVEYIFRAPEFIQTPLRSELESAEWFRLLWERTRNA</sequence>
<proteinExistence type="predicted"/>
<dbReference type="EMBL" id="PUHY01000005">
    <property type="protein sequence ID" value="PQO37223.1"/>
    <property type="molecule type" value="Genomic_DNA"/>
</dbReference>